<proteinExistence type="predicted"/>
<evidence type="ECO:0000313" key="1">
    <source>
        <dbReference type="EMBL" id="BAW79888.1"/>
    </source>
</evidence>
<gene>
    <name evidence="1" type="ORF">TAO_0518</name>
</gene>
<reference evidence="1 2" key="1">
    <citation type="journal article" date="2017" name="ISME J.">
        <title>An acid-tolerant ammonia-oxidizing ?-proteobacterium from soil.</title>
        <authorList>
            <person name="Hayatsu M."/>
            <person name="Tago K."/>
            <person name="Uchiyama I."/>
            <person name="Toyoda A."/>
            <person name="Wang Y."/>
            <person name="Shimomura Y."/>
            <person name="Okubo T."/>
            <person name="Kurisu F."/>
            <person name="Hirono Y."/>
            <person name="Nonaka K."/>
            <person name="Akiyama H."/>
            <person name="Itoh T."/>
            <person name="Takami H."/>
        </authorList>
    </citation>
    <scope>NUCLEOTIDE SEQUENCE [LARGE SCALE GENOMIC DNA]</scope>
    <source>
        <strain evidence="1 2">TAO100</strain>
    </source>
</reference>
<name>A0A1Q2SL83_9GAMM</name>
<evidence type="ECO:0000313" key="2">
    <source>
        <dbReference type="Proteomes" id="UP000243679"/>
    </source>
</evidence>
<keyword evidence="2" id="KW-1185">Reference proteome</keyword>
<sequence>MYLIINQQQGFQSNQILVGVYVLKKLNHLIGVYALANLFDNPQDVVDGQIAPISISTGARISSVDGYLSVTLGPIAESLSNFSSKISPLLDSTNLAKIKDFITPAEDLYSYLR</sequence>
<dbReference type="Proteomes" id="UP000243679">
    <property type="component" value="Chromosome"/>
</dbReference>
<accession>A0A1Q2SL83</accession>
<organism evidence="1 2">
    <name type="scientific">Candidatus Nitrosoglobus terrae</name>
    <dbReference type="NCBI Taxonomy" id="1630141"/>
    <lineage>
        <taxon>Bacteria</taxon>
        <taxon>Pseudomonadati</taxon>
        <taxon>Pseudomonadota</taxon>
        <taxon>Gammaproteobacteria</taxon>
        <taxon>Chromatiales</taxon>
        <taxon>Chromatiaceae</taxon>
        <taxon>Candidatus Nitrosoglobus</taxon>
    </lineage>
</organism>
<dbReference type="EMBL" id="AP014836">
    <property type="protein sequence ID" value="BAW79888.1"/>
    <property type="molecule type" value="Genomic_DNA"/>
</dbReference>
<dbReference type="AlphaFoldDB" id="A0A1Q2SL83"/>
<dbReference type="KEGG" id="ntt:TAO_0518"/>
<protein>
    <submittedName>
        <fullName evidence="1">Uncharacterized protein</fullName>
    </submittedName>
</protein>